<protein>
    <recommendedName>
        <fullName evidence="6">Prokaryotic-type class I peptide chain release factors domain-containing protein</fullName>
    </recommendedName>
</protein>
<evidence type="ECO:0000256" key="1">
    <source>
        <dbReference type="ARBA" id="ARBA00004173"/>
    </source>
</evidence>
<proteinExistence type="inferred from homology"/>
<keyword evidence="4" id="KW-0496">Mitochondrion</keyword>
<dbReference type="GeneID" id="28976940"/>
<evidence type="ECO:0000313" key="7">
    <source>
        <dbReference type="EMBL" id="KPV75726.1"/>
    </source>
</evidence>
<dbReference type="STRING" id="578459.A0A194S8J4"/>
<dbReference type="AlphaFoldDB" id="A0A194S8J4"/>
<evidence type="ECO:0000313" key="8">
    <source>
        <dbReference type="Proteomes" id="UP000053890"/>
    </source>
</evidence>
<feature type="compositionally biased region" description="Polar residues" evidence="5">
    <location>
        <begin position="54"/>
        <end position="63"/>
    </location>
</feature>
<keyword evidence="8" id="KW-1185">Reference proteome</keyword>
<dbReference type="RefSeq" id="XP_018271775.1">
    <property type="nucleotide sequence ID" value="XM_018416492.1"/>
</dbReference>
<sequence length="201" mass="22392">MDPRSAPDPPSGERPRPKGKAKTQPKPRRRKELPELREEDLEESFVRGSGPGGQATNKTSNACSLIHRPTGLRVHCHETRSRESNRKLARRILRDKLDQLLSPPGESAKDLEAERERRKKEAKRRKAKRKADDKRGAKAQGQDGEREEDEGAEDEWDAEGETGEAVPSRGGSKSLAPFAFTALFVRCLEVALSVVPRTLPS</sequence>
<feature type="compositionally biased region" description="Basic and acidic residues" evidence="5">
    <location>
        <begin position="1"/>
        <end position="16"/>
    </location>
</feature>
<evidence type="ECO:0000256" key="4">
    <source>
        <dbReference type="ARBA" id="ARBA00023128"/>
    </source>
</evidence>
<dbReference type="EMBL" id="KQ474077">
    <property type="protein sequence ID" value="KPV75726.1"/>
    <property type="molecule type" value="Genomic_DNA"/>
</dbReference>
<dbReference type="InterPro" id="IPR000352">
    <property type="entry name" value="Pep_chain_release_fac_I"/>
</dbReference>
<dbReference type="PANTHER" id="PTHR46203">
    <property type="entry name" value="PROBABLE PEPTIDE CHAIN RELEASE FACTOR C12ORF65"/>
    <property type="match status" value="1"/>
</dbReference>
<dbReference type="Proteomes" id="UP000053890">
    <property type="component" value="Unassembled WGS sequence"/>
</dbReference>
<evidence type="ECO:0000256" key="5">
    <source>
        <dbReference type="SAM" id="MobiDB-lite"/>
    </source>
</evidence>
<accession>A0A194S8J4</accession>
<dbReference type="GO" id="GO:0005739">
    <property type="term" value="C:mitochondrion"/>
    <property type="evidence" value="ECO:0007669"/>
    <property type="project" value="UniProtKB-SubCell"/>
</dbReference>
<name>A0A194S8J4_RHOGW</name>
<keyword evidence="3" id="KW-0809">Transit peptide</keyword>
<dbReference type="GO" id="GO:0003747">
    <property type="term" value="F:translation release factor activity"/>
    <property type="evidence" value="ECO:0007669"/>
    <property type="project" value="InterPro"/>
</dbReference>
<dbReference type="InterPro" id="IPR045853">
    <property type="entry name" value="Pep_chain_release_fac_I_sf"/>
</dbReference>
<comment type="similarity">
    <text evidence="2">Belongs to the prokaryotic/mitochondrial release factor family.</text>
</comment>
<evidence type="ECO:0000256" key="2">
    <source>
        <dbReference type="ARBA" id="ARBA00010835"/>
    </source>
</evidence>
<dbReference type="GO" id="GO:0032543">
    <property type="term" value="P:mitochondrial translation"/>
    <property type="evidence" value="ECO:0007669"/>
    <property type="project" value="UniProtKB-ARBA"/>
</dbReference>
<feature type="compositionally biased region" description="Basic residues" evidence="5">
    <location>
        <begin position="117"/>
        <end position="129"/>
    </location>
</feature>
<dbReference type="InterPro" id="IPR052405">
    <property type="entry name" value="Mito_Transl_Release_Factor"/>
</dbReference>
<reference evidence="7 8" key="1">
    <citation type="journal article" date="2015" name="Front. Microbiol.">
        <title>Genome sequence of the plant growth promoting endophytic yeast Rhodotorula graminis WP1.</title>
        <authorList>
            <person name="Firrincieli A."/>
            <person name="Otillar R."/>
            <person name="Salamov A."/>
            <person name="Schmutz J."/>
            <person name="Khan Z."/>
            <person name="Redman R.S."/>
            <person name="Fleck N.D."/>
            <person name="Lindquist E."/>
            <person name="Grigoriev I.V."/>
            <person name="Doty S.L."/>
        </authorList>
    </citation>
    <scope>NUCLEOTIDE SEQUENCE [LARGE SCALE GENOMIC DNA]</scope>
    <source>
        <strain evidence="7 8">WP1</strain>
    </source>
</reference>
<feature type="domain" description="Prokaryotic-type class I peptide chain release factors" evidence="6">
    <location>
        <begin position="35"/>
        <end position="133"/>
    </location>
</feature>
<dbReference type="PANTHER" id="PTHR46203:SF1">
    <property type="entry name" value="MITOCHONDRIAL TRANSLATION RELEASE FACTOR IN RESCUE"/>
    <property type="match status" value="1"/>
</dbReference>
<feature type="compositionally biased region" description="Acidic residues" evidence="5">
    <location>
        <begin position="145"/>
        <end position="162"/>
    </location>
</feature>
<evidence type="ECO:0000256" key="3">
    <source>
        <dbReference type="ARBA" id="ARBA00022946"/>
    </source>
</evidence>
<evidence type="ECO:0000259" key="6">
    <source>
        <dbReference type="Pfam" id="PF00472"/>
    </source>
</evidence>
<gene>
    <name evidence="7" type="ORF">RHOBADRAFT_52757</name>
</gene>
<dbReference type="OrthoDB" id="277888at2759"/>
<dbReference type="Pfam" id="PF00472">
    <property type="entry name" value="RF-1"/>
    <property type="match status" value="1"/>
</dbReference>
<dbReference type="SUPFAM" id="SSF75620">
    <property type="entry name" value="Release factor"/>
    <property type="match status" value="1"/>
</dbReference>
<dbReference type="Gene3D" id="3.30.160.20">
    <property type="match status" value="1"/>
</dbReference>
<feature type="compositionally biased region" description="Basic and acidic residues" evidence="5">
    <location>
        <begin position="75"/>
        <end position="98"/>
    </location>
</feature>
<comment type="subcellular location">
    <subcellularLocation>
        <location evidence="1">Mitochondrion</location>
    </subcellularLocation>
</comment>
<feature type="compositionally biased region" description="Basic residues" evidence="5">
    <location>
        <begin position="17"/>
        <end position="31"/>
    </location>
</feature>
<feature type="compositionally biased region" description="Basic and acidic residues" evidence="5">
    <location>
        <begin position="107"/>
        <end position="116"/>
    </location>
</feature>
<dbReference type="OMA" id="ECDNFID"/>
<feature type="region of interest" description="Disordered" evidence="5">
    <location>
        <begin position="1"/>
        <end position="173"/>
    </location>
</feature>
<organism evidence="7 8">
    <name type="scientific">Rhodotorula graminis (strain WP1)</name>
    <dbReference type="NCBI Taxonomy" id="578459"/>
    <lineage>
        <taxon>Eukaryota</taxon>
        <taxon>Fungi</taxon>
        <taxon>Dikarya</taxon>
        <taxon>Basidiomycota</taxon>
        <taxon>Pucciniomycotina</taxon>
        <taxon>Microbotryomycetes</taxon>
        <taxon>Sporidiobolales</taxon>
        <taxon>Sporidiobolaceae</taxon>
        <taxon>Rhodotorula</taxon>
    </lineage>
</organism>